<reference evidence="2 3" key="1">
    <citation type="submission" date="2017-04" db="EMBL/GenBank/DDBJ databases">
        <title>High diversity of culturable Acinetobacter species in natural soil and water ecosystems.</title>
        <authorList>
            <person name="Nemec A."/>
            <person name="Radolfova-Krizova L."/>
        </authorList>
    </citation>
    <scope>NUCLEOTIDE SEQUENCE [LARGE SCALE GENOMIC DNA]</scope>
    <source>
        <strain evidence="2 3">ANC 4999</strain>
    </source>
</reference>
<keyword evidence="1" id="KW-0472">Membrane</keyword>
<keyword evidence="1" id="KW-0812">Transmembrane</keyword>
<sequence length="79" mass="9325">MLSIHFNKQVFINSLKANKKIVIYLSTSIALMVMLMIHGLIQGNLKPEFFIYALFVSVAFYVWDVIDHKFRKQRTEFLD</sequence>
<keyword evidence="1" id="KW-1133">Transmembrane helix</keyword>
<feature type="transmembrane region" description="Helical" evidence="1">
    <location>
        <begin position="21"/>
        <end position="43"/>
    </location>
</feature>
<dbReference type="EMBL" id="NEGB01000005">
    <property type="protein sequence ID" value="OTG65191.1"/>
    <property type="molecule type" value="Genomic_DNA"/>
</dbReference>
<evidence type="ECO:0000256" key="1">
    <source>
        <dbReference type="SAM" id="Phobius"/>
    </source>
</evidence>
<keyword evidence="3" id="KW-1185">Reference proteome</keyword>
<comment type="caution">
    <text evidence="2">The sequence shown here is derived from an EMBL/GenBank/DDBJ whole genome shotgun (WGS) entry which is preliminary data.</text>
</comment>
<name>A0A1Y3CH16_9GAMM</name>
<accession>A0A1Y3CH16</accession>
<proteinExistence type="predicted"/>
<dbReference type="RefSeq" id="WP_086203909.1">
    <property type="nucleotide sequence ID" value="NZ_NEGB01000005.1"/>
</dbReference>
<gene>
    <name evidence="2" type="ORF">B9T28_10430</name>
</gene>
<dbReference type="AlphaFoldDB" id="A0A1Y3CH16"/>
<dbReference type="Proteomes" id="UP000242765">
    <property type="component" value="Unassembled WGS sequence"/>
</dbReference>
<evidence type="ECO:0000313" key="2">
    <source>
        <dbReference type="EMBL" id="OTG65191.1"/>
    </source>
</evidence>
<feature type="transmembrane region" description="Helical" evidence="1">
    <location>
        <begin position="49"/>
        <end position="66"/>
    </location>
</feature>
<dbReference type="OrthoDB" id="6701134at2"/>
<organism evidence="2 3">
    <name type="scientific">Acinetobacter silvestris</name>
    <dbReference type="NCBI Taxonomy" id="1977882"/>
    <lineage>
        <taxon>Bacteria</taxon>
        <taxon>Pseudomonadati</taxon>
        <taxon>Pseudomonadota</taxon>
        <taxon>Gammaproteobacteria</taxon>
        <taxon>Moraxellales</taxon>
        <taxon>Moraxellaceae</taxon>
        <taxon>Acinetobacter</taxon>
    </lineage>
</organism>
<protein>
    <submittedName>
        <fullName evidence="2">Uncharacterized protein</fullName>
    </submittedName>
</protein>
<evidence type="ECO:0000313" key="3">
    <source>
        <dbReference type="Proteomes" id="UP000242765"/>
    </source>
</evidence>